<dbReference type="NCBIfam" id="NF045470">
    <property type="entry name" value="Opp2B"/>
    <property type="match status" value="1"/>
</dbReference>
<dbReference type="CDD" id="cd06261">
    <property type="entry name" value="TM_PBP2"/>
    <property type="match status" value="1"/>
</dbReference>
<dbReference type="InterPro" id="IPR045621">
    <property type="entry name" value="BPD_transp_1_N"/>
</dbReference>
<keyword evidence="7" id="KW-0406">Ion transport</keyword>
<evidence type="ECO:0000256" key="4">
    <source>
        <dbReference type="ARBA" id="ARBA00022596"/>
    </source>
</evidence>
<comment type="caution">
    <text evidence="13">The sequence shown here is derived from an EMBL/GenBank/DDBJ whole genome shotgun (WGS) entry which is preliminary data.</text>
</comment>
<feature type="transmembrane region" description="Helical" evidence="11">
    <location>
        <begin position="9"/>
        <end position="29"/>
    </location>
</feature>
<dbReference type="PANTHER" id="PTHR43163">
    <property type="entry name" value="DIPEPTIDE TRANSPORT SYSTEM PERMEASE PROTEIN DPPB-RELATED"/>
    <property type="match status" value="1"/>
</dbReference>
<accession>A0ABS6FEJ0</accession>
<feature type="domain" description="ABC transmembrane type-1" evidence="12">
    <location>
        <begin position="96"/>
        <end position="297"/>
    </location>
</feature>
<feature type="transmembrane region" description="Helical" evidence="11">
    <location>
        <begin position="232"/>
        <end position="254"/>
    </location>
</feature>
<reference evidence="13 14" key="1">
    <citation type="submission" date="2021-06" db="EMBL/GenBank/DDBJ databases">
        <authorList>
            <person name="Sun Q."/>
            <person name="Li D."/>
        </authorList>
    </citation>
    <scope>NUCLEOTIDE SEQUENCE [LARGE SCALE GENOMIC DNA]</scope>
    <source>
        <strain evidence="13 14">MSJ-2</strain>
    </source>
</reference>
<keyword evidence="6 11" id="KW-1133">Transmembrane helix</keyword>
<comment type="subcellular location">
    <subcellularLocation>
        <location evidence="1 11">Cell membrane</location>
        <topology evidence="1 11">Multi-pass membrane protein</topology>
    </subcellularLocation>
</comment>
<feature type="transmembrane region" description="Helical" evidence="11">
    <location>
        <begin position="100"/>
        <end position="123"/>
    </location>
</feature>
<feature type="transmembrane region" description="Helical" evidence="11">
    <location>
        <begin position="274"/>
        <end position="300"/>
    </location>
</feature>
<dbReference type="PANTHER" id="PTHR43163:SF6">
    <property type="entry name" value="DIPEPTIDE TRANSPORT SYSTEM PERMEASE PROTEIN DPPB-RELATED"/>
    <property type="match status" value="1"/>
</dbReference>
<keyword evidence="2 11" id="KW-0813">Transport</keyword>
<evidence type="ECO:0000256" key="1">
    <source>
        <dbReference type="ARBA" id="ARBA00004651"/>
    </source>
</evidence>
<keyword evidence="8 11" id="KW-0472">Membrane</keyword>
<dbReference type="PROSITE" id="PS50928">
    <property type="entry name" value="ABC_TM1"/>
    <property type="match status" value="1"/>
</dbReference>
<dbReference type="InterPro" id="IPR050045">
    <property type="entry name" value="Opp2B"/>
</dbReference>
<evidence type="ECO:0000256" key="6">
    <source>
        <dbReference type="ARBA" id="ARBA00022989"/>
    </source>
</evidence>
<evidence type="ECO:0000256" key="10">
    <source>
        <dbReference type="ARBA" id="ARBA00044774"/>
    </source>
</evidence>
<feature type="transmembrane region" description="Helical" evidence="11">
    <location>
        <begin position="172"/>
        <end position="190"/>
    </location>
</feature>
<keyword evidence="5 11" id="KW-0812">Transmembrane</keyword>
<dbReference type="RefSeq" id="WP_216633278.1">
    <property type="nucleotide sequence ID" value="NZ_JAHLQN010000001.1"/>
</dbReference>
<proteinExistence type="inferred from homology"/>
<keyword evidence="7" id="KW-0921">Nickel transport</keyword>
<evidence type="ECO:0000259" key="12">
    <source>
        <dbReference type="PROSITE" id="PS50928"/>
    </source>
</evidence>
<evidence type="ECO:0000256" key="11">
    <source>
        <dbReference type="RuleBase" id="RU363032"/>
    </source>
</evidence>
<dbReference type="Proteomes" id="UP000787672">
    <property type="component" value="Unassembled WGS sequence"/>
</dbReference>
<evidence type="ECO:0000256" key="3">
    <source>
        <dbReference type="ARBA" id="ARBA00022475"/>
    </source>
</evidence>
<evidence type="ECO:0000313" key="14">
    <source>
        <dbReference type="Proteomes" id="UP000787672"/>
    </source>
</evidence>
<protein>
    <recommendedName>
        <fullName evidence="10">Nickel import system permease protein NikB</fullName>
    </recommendedName>
</protein>
<gene>
    <name evidence="13" type="ORF">KQI82_13730</name>
</gene>
<evidence type="ECO:0000256" key="9">
    <source>
        <dbReference type="ARBA" id="ARBA00038669"/>
    </source>
</evidence>
<evidence type="ECO:0000313" key="13">
    <source>
        <dbReference type="EMBL" id="MBU5627967.1"/>
    </source>
</evidence>
<dbReference type="InterPro" id="IPR000515">
    <property type="entry name" value="MetI-like"/>
</dbReference>
<evidence type="ECO:0000256" key="8">
    <source>
        <dbReference type="ARBA" id="ARBA00023136"/>
    </source>
</evidence>
<evidence type="ECO:0000256" key="7">
    <source>
        <dbReference type="ARBA" id="ARBA00023112"/>
    </source>
</evidence>
<comment type="similarity">
    <text evidence="11">Belongs to the binding-protein-dependent transport system permease family.</text>
</comment>
<keyword evidence="14" id="KW-1185">Reference proteome</keyword>
<feature type="transmembrane region" description="Helical" evidence="11">
    <location>
        <begin position="135"/>
        <end position="160"/>
    </location>
</feature>
<dbReference type="Pfam" id="PF00528">
    <property type="entry name" value="BPD_transp_1"/>
    <property type="match status" value="1"/>
</dbReference>
<evidence type="ECO:0000256" key="5">
    <source>
        <dbReference type="ARBA" id="ARBA00022692"/>
    </source>
</evidence>
<dbReference type="Pfam" id="PF19300">
    <property type="entry name" value="BPD_transp_1_N"/>
    <property type="match status" value="1"/>
</dbReference>
<comment type="subunit">
    <text evidence="9">The complex is composed of two ATP-binding proteins (NikD and NikE), two transmembrane proteins (NikB and NikC) and a solute-binding protein (NikA).</text>
</comment>
<dbReference type="EMBL" id="JAHLQN010000001">
    <property type="protein sequence ID" value="MBU5627967.1"/>
    <property type="molecule type" value="Genomic_DNA"/>
</dbReference>
<evidence type="ECO:0000256" key="2">
    <source>
        <dbReference type="ARBA" id="ARBA00022448"/>
    </source>
</evidence>
<keyword evidence="3" id="KW-1003">Cell membrane</keyword>
<keyword evidence="4" id="KW-0533">Nickel</keyword>
<organism evidence="13 14">
    <name type="scientific">Dysosmobacter acutus</name>
    <dbReference type="NCBI Taxonomy" id="2841504"/>
    <lineage>
        <taxon>Bacteria</taxon>
        <taxon>Bacillati</taxon>
        <taxon>Bacillota</taxon>
        <taxon>Clostridia</taxon>
        <taxon>Eubacteriales</taxon>
        <taxon>Oscillospiraceae</taxon>
        <taxon>Dysosmobacter</taxon>
    </lineage>
</organism>
<sequence>MAKYIFKRILMMIPVLLAVSFVVFTLLYITPGNPAEYMLGVEATDETVAQLEEELGLDQPFFVRYFNYLKGIVTEFDFGISYTTRRSVSVELIDRLPNTIILAALGVLVSAVVGITAGIIAATKQYTIFDNLATVVALTGVSMPTFWLGLMLMILFSLNLKWLPPSGFDTPLHWILPVCTIGLCSSANIMRQTRSAMLEVIRQDYITTARAKGQSERVIIIKHALKNAMIPVLTVLGLSFGSLLGGAIMVESIFSIPGLGKLMLDALTAKNYPMVQGGVLLIALCFAVVNLLVDILYAFVDPRIRSQYSGGKKKKTAQEVPYDEE</sequence>
<name>A0ABS6FEJ0_9FIRM</name>